<protein>
    <submittedName>
        <fullName evidence="1">Uncharacterized protein</fullName>
    </submittedName>
</protein>
<organism evidence="1 2">
    <name type="scientific">Elysia chlorotica</name>
    <name type="common">Eastern emerald elysia</name>
    <name type="synonym">Sea slug</name>
    <dbReference type="NCBI Taxonomy" id="188477"/>
    <lineage>
        <taxon>Eukaryota</taxon>
        <taxon>Metazoa</taxon>
        <taxon>Spiralia</taxon>
        <taxon>Lophotrochozoa</taxon>
        <taxon>Mollusca</taxon>
        <taxon>Gastropoda</taxon>
        <taxon>Heterobranchia</taxon>
        <taxon>Euthyneura</taxon>
        <taxon>Panpulmonata</taxon>
        <taxon>Sacoglossa</taxon>
        <taxon>Placobranchoidea</taxon>
        <taxon>Plakobranchidae</taxon>
        <taxon>Elysia</taxon>
    </lineage>
</organism>
<accession>A0A433T3V5</accession>
<dbReference type="EMBL" id="RQTK01000677">
    <property type="protein sequence ID" value="RUS76263.1"/>
    <property type="molecule type" value="Genomic_DNA"/>
</dbReference>
<keyword evidence="2" id="KW-1185">Reference proteome</keyword>
<comment type="caution">
    <text evidence="1">The sequence shown here is derived from an EMBL/GenBank/DDBJ whole genome shotgun (WGS) entry which is preliminary data.</text>
</comment>
<evidence type="ECO:0000313" key="2">
    <source>
        <dbReference type="Proteomes" id="UP000271974"/>
    </source>
</evidence>
<proteinExistence type="predicted"/>
<gene>
    <name evidence="1" type="ORF">EGW08_015978</name>
</gene>
<feature type="non-terminal residue" evidence="1">
    <location>
        <position position="105"/>
    </location>
</feature>
<reference evidence="1 2" key="1">
    <citation type="submission" date="2019-01" db="EMBL/GenBank/DDBJ databases">
        <title>A draft genome assembly of the solar-powered sea slug Elysia chlorotica.</title>
        <authorList>
            <person name="Cai H."/>
            <person name="Li Q."/>
            <person name="Fang X."/>
            <person name="Li J."/>
            <person name="Curtis N.E."/>
            <person name="Altenburger A."/>
            <person name="Shibata T."/>
            <person name="Feng M."/>
            <person name="Maeda T."/>
            <person name="Schwartz J.A."/>
            <person name="Shigenobu S."/>
            <person name="Lundholm N."/>
            <person name="Nishiyama T."/>
            <person name="Yang H."/>
            <person name="Hasebe M."/>
            <person name="Li S."/>
            <person name="Pierce S.K."/>
            <person name="Wang J."/>
        </authorList>
    </citation>
    <scope>NUCLEOTIDE SEQUENCE [LARGE SCALE GENOMIC DNA]</scope>
    <source>
        <strain evidence="1">EC2010</strain>
        <tissue evidence="1">Whole organism of an adult</tissue>
    </source>
</reference>
<name>A0A433T3V5_ELYCH</name>
<dbReference type="AlphaFoldDB" id="A0A433T3V5"/>
<feature type="non-terminal residue" evidence="1">
    <location>
        <position position="1"/>
    </location>
</feature>
<evidence type="ECO:0000313" key="1">
    <source>
        <dbReference type="EMBL" id="RUS76263.1"/>
    </source>
</evidence>
<sequence>FLHRTCDPGDVHSAHSESVAGIALCLGVVFLPDGCSLLNFPAWSGTRSTASPGGGGWTTLSGDGDGADAIDRECQIHGMTPWTAQVMTTTLMMVTWVSGHQWHHI</sequence>
<dbReference type="Proteomes" id="UP000271974">
    <property type="component" value="Unassembled WGS sequence"/>
</dbReference>